<organism evidence="2 3">
    <name type="scientific">Venustampulla echinocandica</name>
    <dbReference type="NCBI Taxonomy" id="2656787"/>
    <lineage>
        <taxon>Eukaryota</taxon>
        <taxon>Fungi</taxon>
        <taxon>Dikarya</taxon>
        <taxon>Ascomycota</taxon>
        <taxon>Pezizomycotina</taxon>
        <taxon>Leotiomycetes</taxon>
        <taxon>Helotiales</taxon>
        <taxon>Pleuroascaceae</taxon>
        <taxon>Venustampulla</taxon>
    </lineage>
</organism>
<dbReference type="GeneID" id="43594994"/>
<evidence type="ECO:0000256" key="1">
    <source>
        <dbReference type="SAM" id="MobiDB-lite"/>
    </source>
</evidence>
<comment type="caution">
    <text evidence="2">The sequence shown here is derived from an EMBL/GenBank/DDBJ whole genome shotgun (WGS) entry which is preliminary data.</text>
</comment>
<evidence type="ECO:0000313" key="2">
    <source>
        <dbReference type="EMBL" id="RDL42166.1"/>
    </source>
</evidence>
<dbReference type="Proteomes" id="UP000254866">
    <property type="component" value="Unassembled WGS sequence"/>
</dbReference>
<dbReference type="AlphaFoldDB" id="A0A370U318"/>
<proteinExistence type="predicted"/>
<protein>
    <submittedName>
        <fullName evidence="2">Uncharacterized protein</fullName>
    </submittedName>
</protein>
<accession>A0A370U318</accession>
<sequence>MYAELGARSDGPGGGGGRREEGVFAETSSDQQQREPSRNQDPQQEQDKAKGGQDRAVVSTEDATVFDSGVTTGGLCPVRGITITIAVSLCFQLPLQPLFSGRATMPLIGPGGSHKPKWSMFDCRGSSYFASLTLEARAGWDGLTGSGFWLRYGGGGGGAAAAAATVQYEDTTTAAGNSSL</sequence>
<reference evidence="2 3" key="1">
    <citation type="journal article" date="2018" name="IMA Fungus">
        <title>IMA Genome-F 9: Draft genome sequence of Annulohypoxylon stygium, Aspergillus mulundensis, Berkeleyomyces basicola (syn. Thielaviopsis basicola), Ceratocystis smalleyi, two Cercospora beticola strains, Coleophoma cylindrospora, Fusarium fracticaudum, Phialophora cf. hyalina, and Morchella septimelata.</title>
        <authorList>
            <person name="Wingfield B.D."/>
            <person name="Bills G.F."/>
            <person name="Dong Y."/>
            <person name="Huang W."/>
            <person name="Nel W.J."/>
            <person name="Swalarsk-Parry B.S."/>
            <person name="Vaghefi N."/>
            <person name="Wilken P.M."/>
            <person name="An Z."/>
            <person name="de Beer Z.W."/>
            <person name="De Vos L."/>
            <person name="Chen L."/>
            <person name="Duong T.A."/>
            <person name="Gao Y."/>
            <person name="Hammerbacher A."/>
            <person name="Kikkert J.R."/>
            <person name="Li Y."/>
            <person name="Li H."/>
            <person name="Li K."/>
            <person name="Li Q."/>
            <person name="Liu X."/>
            <person name="Ma X."/>
            <person name="Naidoo K."/>
            <person name="Pethybridge S.J."/>
            <person name="Sun J."/>
            <person name="Steenkamp E.T."/>
            <person name="van der Nest M.A."/>
            <person name="van Wyk S."/>
            <person name="Wingfield M.J."/>
            <person name="Xiong C."/>
            <person name="Yue Q."/>
            <person name="Zhang X."/>
        </authorList>
    </citation>
    <scope>NUCLEOTIDE SEQUENCE [LARGE SCALE GENOMIC DNA]</scope>
    <source>
        <strain evidence="2 3">BP 5553</strain>
    </source>
</reference>
<feature type="region of interest" description="Disordered" evidence="1">
    <location>
        <begin position="1"/>
        <end position="60"/>
    </location>
</feature>
<keyword evidence="3" id="KW-1185">Reference proteome</keyword>
<dbReference type="EMBL" id="NPIC01000001">
    <property type="protein sequence ID" value="RDL42166.1"/>
    <property type="molecule type" value="Genomic_DNA"/>
</dbReference>
<dbReference type="RefSeq" id="XP_031874822.1">
    <property type="nucleotide sequence ID" value="XM_032010768.1"/>
</dbReference>
<name>A0A370U318_9HELO</name>
<gene>
    <name evidence="2" type="ORF">BP5553_02145</name>
</gene>
<evidence type="ECO:0000313" key="3">
    <source>
        <dbReference type="Proteomes" id="UP000254866"/>
    </source>
</evidence>